<keyword evidence="2" id="KW-1185">Reference proteome</keyword>
<dbReference type="EMBL" id="JARJLG010000365">
    <property type="protein sequence ID" value="KAJ7714671.1"/>
    <property type="molecule type" value="Genomic_DNA"/>
</dbReference>
<reference evidence="1" key="1">
    <citation type="submission" date="2023-03" db="EMBL/GenBank/DDBJ databases">
        <title>Massive genome expansion in bonnet fungi (Mycena s.s.) driven by repeated elements and novel gene families across ecological guilds.</title>
        <authorList>
            <consortium name="Lawrence Berkeley National Laboratory"/>
            <person name="Harder C.B."/>
            <person name="Miyauchi S."/>
            <person name="Viragh M."/>
            <person name="Kuo A."/>
            <person name="Thoen E."/>
            <person name="Andreopoulos B."/>
            <person name="Lu D."/>
            <person name="Skrede I."/>
            <person name="Drula E."/>
            <person name="Henrissat B."/>
            <person name="Morin E."/>
            <person name="Kohler A."/>
            <person name="Barry K."/>
            <person name="LaButti K."/>
            <person name="Morin E."/>
            <person name="Salamov A."/>
            <person name="Lipzen A."/>
            <person name="Mereny Z."/>
            <person name="Hegedus B."/>
            <person name="Baldrian P."/>
            <person name="Stursova M."/>
            <person name="Weitz H."/>
            <person name="Taylor A."/>
            <person name="Grigoriev I.V."/>
            <person name="Nagy L.G."/>
            <person name="Martin F."/>
            <person name="Kauserud H."/>
        </authorList>
    </citation>
    <scope>NUCLEOTIDE SEQUENCE</scope>
    <source>
        <strain evidence="1">CBHHK188m</strain>
    </source>
</reference>
<sequence>MSELYCDTRLKNRAFHNFSNVSLSPDQIKTLSLNSKFVPRPKVAAVKPTLDAVDDFVRRLQLRVHKNINDGSLRKFFGETTDRGQPRYVPRFHIPNPYAQGPLLIDQIEVALAKTRAQIEVEVLNRQTLLIRPNINQKDLKALLKLLADKSPSCNI</sequence>
<name>A0AAD7MF76_9AGAR</name>
<comment type="caution">
    <text evidence="1">The sequence shown here is derived from an EMBL/GenBank/DDBJ whole genome shotgun (WGS) entry which is preliminary data.</text>
</comment>
<accession>A0AAD7MF76</accession>
<dbReference type="Proteomes" id="UP001215280">
    <property type="component" value="Unassembled WGS sequence"/>
</dbReference>
<proteinExistence type="predicted"/>
<gene>
    <name evidence="1" type="ORF">DFH07DRAFT_785746</name>
</gene>
<protein>
    <submittedName>
        <fullName evidence="1">Uncharacterized protein</fullName>
    </submittedName>
</protein>
<dbReference type="AlphaFoldDB" id="A0AAD7MF76"/>
<evidence type="ECO:0000313" key="1">
    <source>
        <dbReference type="EMBL" id="KAJ7714671.1"/>
    </source>
</evidence>
<organism evidence="1 2">
    <name type="scientific">Mycena maculata</name>
    <dbReference type="NCBI Taxonomy" id="230809"/>
    <lineage>
        <taxon>Eukaryota</taxon>
        <taxon>Fungi</taxon>
        <taxon>Dikarya</taxon>
        <taxon>Basidiomycota</taxon>
        <taxon>Agaricomycotina</taxon>
        <taxon>Agaricomycetes</taxon>
        <taxon>Agaricomycetidae</taxon>
        <taxon>Agaricales</taxon>
        <taxon>Marasmiineae</taxon>
        <taxon>Mycenaceae</taxon>
        <taxon>Mycena</taxon>
    </lineage>
</organism>
<evidence type="ECO:0000313" key="2">
    <source>
        <dbReference type="Proteomes" id="UP001215280"/>
    </source>
</evidence>